<sequence>MATIRLVGDLVLLHRDALIRQSSYIKLRPVYFGPFKLVKQLGPSGNAFEVDLPSHEKKHRTINVKFFKHFEERVGTTYTKVPPVGAGELRARLGEIVSIAGMDKSEAKRS</sequence>
<name>A0A9W6WKA8_AMBMO</name>
<dbReference type="Proteomes" id="UP001165063">
    <property type="component" value="Unassembled WGS sequence"/>
</dbReference>
<evidence type="ECO:0000313" key="2">
    <source>
        <dbReference type="EMBL" id="GME80133.1"/>
    </source>
</evidence>
<dbReference type="EMBL" id="BSXU01014011">
    <property type="protein sequence ID" value="GME80133.1"/>
    <property type="molecule type" value="Genomic_DNA"/>
</dbReference>
<accession>A0A9W6WKA8</accession>
<dbReference type="OrthoDB" id="4022548at2759"/>
<dbReference type="Pfam" id="PF24626">
    <property type="entry name" value="SH3_Tf2-1"/>
    <property type="match status" value="1"/>
</dbReference>
<keyword evidence="3" id="KW-1185">Reference proteome</keyword>
<feature type="domain" description="Tf2-1-like SH3-like" evidence="1">
    <location>
        <begin position="8"/>
        <end position="70"/>
    </location>
</feature>
<proteinExistence type="predicted"/>
<dbReference type="AlphaFoldDB" id="A0A9W6WKA8"/>
<reference evidence="2" key="1">
    <citation type="submission" date="2023-04" db="EMBL/GenBank/DDBJ databases">
        <title>Ambrosiozyma monospora NBRC 1965.</title>
        <authorList>
            <person name="Ichikawa N."/>
            <person name="Sato H."/>
            <person name="Tonouchi N."/>
        </authorList>
    </citation>
    <scope>NUCLEOTIDE SEQUENCE</scope>
    <source>
        <strain evidence="2">NBRC 1965</strain>
    </source>
</reference>
<evidence type="ECO:0000259" key="1">
    <source>
        <dbReference type="Pfam" id="PF24626"/>
    </source>
</evidence>
<dbReference type="InterPro" id="IPR056924">
    <property type="entry name" value="SH3_Tf2-1"/>
</dbReference>
<protein>
    <submittedName>
        <fullName evidence="2">Unnamed protein product</fullName>
    </submittedName>
</protein>
<organism evidence="2 3">
    <name type="scientific">Ambrosiozyma monospora</name>
    <name type="common">Yeast</name>
    <name type="synonym">Endomycopsis monosporus</name>
    <dbReference type="NCBI Taxonomy" id="43982"/>
    <lineage>
        <taxon>Eukaryota</taxon>
        <taxon>Fungi</taxon>
        <taxon>Dikarya</taxon>
        <taxon>Ascomycota</taxon>
        <taxon>Saccharomycotina</taxon>
        <taxon>Pichiomycetes</taxon>
        <taxon>Pichiales</taxon>
        <taxon>Pichiaceae</taxon>
        <taxon>Ambrosiozyma</taxon>
    </lineage>
</organism>
<comment type="caution">
    <text evidence="2">The sequence shown here is derived from an EMBL/GenBank/DDBJ whole genome shotgun (WGS) entry which is preliminary data.</text>
</comment>
<evidence type="ECO:0000313" key="3">
    <source>
        <dbReference type="Proteomes" id="UP001165063"/>
    </source>
</evidence>
<gene>
    <name evidence="2" type="ORF">Amon01_000981800</name>
</gene>